<dbReference type="GO" id="GO:0045944">
    <property type="term" value="P:positive regulation of transcription by RNA polymerase II"/>
    <property type="evidence" value="ECO:0007669"/>
    <property type="project" value="TreeGrafter"/>
</dbReference>
<reference evidence="1" key="2">
    <citation type="submission" date="2021-02" db="EMBL/GenBank/DDBJ databases">
        <authorList>
            <person name="Kimball J.A."/>
            <person name="Haas M.W."/>
            <person name="Macchietto M."/>
            <person name="Kono T."/>
            <person name="Duquette J."/>
            <person name="Shao M."/>
        </authorList>
    </citation>
    <scope>NUCLEOTIDE SEQUENCE</scope>
    <source>
        <tissue evidence="1">Fresh leaf tissue</tissue>
    </source>
</reference>
<dbReference type="GO" id="GO:0044545">
    <property type="term" value="C:NSL complex"/>
    <property type="evidence" value="ECO:0007669"/>
    <property type="project" value="TreeGrafter"/>
</dbReference>
<dbReference type="GO" id="GO:0031011">
    <property type="term" value="C:Ino80 complex"/>
    <property type="evidence" value="ECO:0007669"/>
    <property type="project" value="InterPro"/>
</dbReference>
<sequence length="631" mass="69703">MRKRVFNEPHLAADFGYVPAPCSCPVGSGCVCDGLLNLSEGYHLVHKVNPAAAFVNSCGHIGESYADGQDAYAKDNRHYIFHERHDKAAGIVAIDGNINYEIVDDCSDVGKLYRYDSMQKNTQSSEMNIACPKNLSDVQEYAQLQQQPLCEKPVNEVTGSEALLDIDQDGIEQGQFSGNDNEVLQEPDSFNAISQHCCSQASCAPTWKQFQGVNSIDVLTDMHHQEQNTFFDDKKKETTNIDTIAFEINMDKEMPGSGLGNAKEGKVMHLCLKDVGPREDFELLNSNNILVSSFDSNMEDMVNADAKVILKDISKMHHDDNTDPLREKHVAVISGADMVHLSEVSFPGSGIVCVLNIEDPEIPCNDDIIIPDPLASTSTCDQKSQHNMHLVSTKPIPPLHADDLNHTNLVRDVQPLSLPMKLEPCTLEQKETLVDLSESCTVKSKPSGMHCNTSTHHSAAEFIEQSTCGLVQHEGFGNLGDVALDKSIGVLAQTNSKFLDEPGISCEIAIQNTMPSHALPDVEFHNPITTIPSSGQAEGGSDSENSVPNYFDIEALILDQDLIPYDQESDFIRPEVSRFQSLESRKDLIRLEQGARSYMNRSIMFHGAFAVLYGQHLKYYIRDQEVSISNI</sequence>
<dbReference type="OrthoDB" id="10262769at2759"/>
<dbReference type="PROSITE" id="PS51257">
    <property type="entry name" value="PROKAR_LIPOPROTEIN"/>
    <property type="match status" value="1"/>
</dbReference>
<gene>
    <name evidence="1" type="ORF">GUJ93_ZPchr0007g4119</name>
</gene>
<dbReference type="GO" id="GO:0071339">
    <property type="term" value="C:MLL1 complex"/>
    <property type="evidence" value="ECO:0007669"/>
    <property type="project" value="InterPro"/>
</dbReference>
<proteinExistence type="predicted"/>
<dbReference type="Proteomes" id="UP000729402">
    <property type="component" value="Unassembled WGS sequence"/>
</dbReference>
<dbReference type="PANTHER" id="PTHR13233:SF20">
    <property type="entry name" value="OS07G0190900 PROTEIN"/>
    <property type="match status" value="1"/>
</dbReference>
<organism evidence="1 2">
    <name type="scientific">Zizania palustris</name>
    <name type="common">Northern wild rice</name>
    <dbReference type="NCBI Taxonomy" id="103762"/>
    <lineage>
        <taxon>Eukaryota</taxon>
        <taxon>Viridiplantae</taxon>
        <taxon>Streptophyta</taxon>
        <taxon>Embryophyta</taxon>
        <taxon>Tracheophyta</taxon>
        <taxon>Spermatophyta</taxon>
        <taxon>Magnoliopsida</taxon>
        <taxon>Liliopsida</taxon>
        <taxon>Poales</taxon>
        <taxon>Poaceae</taxon>
        <taxon>BOP clade</taxon>
        <taxon>Oryzoideae</taxon>
        <taxon>Oryzeae</taxon>
        <taxon>Zizaniinae</taxon>
        <taxon>Zizania</taxon>
    </lineage>
</organism>
<dbReference type="AlphaFoldDB" id="A0A8J5SV78"/>
<dbReference type="PANTHER" id="PTHR13233">
    <property type="entry name" value="MICROSPHERULE PROTEIN 1"/>
    <property type="match status" value="1"/>
</dbReference>
<protein>
    <submittedName>
        <fullName evidence="1">Uncharacterized protein</fullName>
    </submittedName>
</protein>
<accession>A0A8J5SV78</accession>
<reference evidence="1" key="1">
    <citation type="journal article" date="2021" name="bioRxiv">
        <title>Whole Genome Assembly and Annotation of Northern Wild Rice, Zizania palustris L., Supports a Whole Genome Duplication in the Zizania Genus.</title>
        <authorList>
            <person name="Haas M."/>
            <person name="Kono T."/>
            <person name="Macchietto M."/>
            <person name="Millas R."/>
            <person name="McGilp L."/>
            <person name="Shao M."/>
            <person name="Duquette J."/>
            <person name="Hirsch C.N."/>
            <person name="Kimball J."/>
        </authorList>
    </citation>
    <scope>NUCLEOTIDE SEQUENCE</scope>
    <source>
        <tissue evidence="1">Fresh leaf tissue</tissue>
    </source>
</reference>
<comment type="caution">
    <text evidence="1">The sequence shown here is derived from an EMBL/GenBank/DDBJ whole genome shotgun (WGS) entry which is preliminary data.</text>
</comment>
<name>A0A8J5SV78_ZIZPA</name>
<evidence type="ECO:0000313" key="2">
    <source>
        <dbReference type="Proteomes" id="UP000729402"/>
    </source>
</evidence>
<evidence type="ECO:0000313" key="1">
    <source>
        <dbReference type="EMBL" id="KAG8080983.1"/>
    </source>
</evidence>
<dbReference type="EMBL" id="JAAALK010000282">
    <property type="protein sequence ID" value="KAG8080983.1"/>
    <property type="molecule type" value="Genomic_DNA"/>
</dbReference>
<keyword evidence="2" id="KW-1185">Reference proteome</keyword>
<dbReference type="GO" id="GO:0002151">
    <property type="term" value="F:G-quadruplex RNA binding"/>
    <property type="evidence" value="ECO:0007669"/>
    <property type="project" value="InterPro"/>
</dbReference>
<dbReference type="InterPro" id="IPR037912">
    <property type="entry name" value="MCRS1"/>
</dbReference>